<dbReference type="InterPro" id="IPR012337">
    <property type="entry name" value="RNaseH-like_sf"/>
</dbReference>
<protein>
    <recommendedName>
        <fullName evidence="1">RNase H type-1 domain-containing protein</fullName>
    </recommendedName>
</protein>
<dbReference type="InterPro" id="IPR052929">
    <property type="entry name" value="RNase_H-like_EbsB-rel"/>
</dbReference>
<feature type="non-terminal residue" evidence="2">
    <location>
        <position position="268"/>
    </location>
</feature>
<sequence>TLWLNAQPVDTYGSCFGRGTPLDLRWCPPPTPFIKCNVNADWRNPAMMSGVALIARDCNGKVIYHARDVFTRSSDRIIAELRCILWAVQTLRDLRVKNVVIASDCQAAIAALYNPSYWPQYRGLVNAIIITCQAKSFDYITFEVVSRHSNSIAGDIAFSVMRDGRFNGYLASGHGPSPAWLNDRILKFKKNLLWHVRHVQVHVFRHFLFCLILYPWRFEEETRREEKRRSHVKRFQCRLDFVGGGDGIGLGIRKFDCYDDVVTQNMFH</sequence>
<dbReference type="Gene3D" id="3.30.420.10">
    <property type="entry name" value="Ribonuclease H-like superfamily/Ribonuclease H"/>
    <property type="match status" value="1"/>
</dbReference>
<dbReference type="PANTHER" id="PTHR47074:SF53">
    <property type="entry name" value="REVERSE TRANSCRIPTASE-LIKE PROTEIN"/>
    <property type="match status" value="1"/>
</dbReference>
<dbReference type="SUPFAM" id="SSF53098">
    <property type="entry name" value="Ribonuclease H-like"/>
    <property type="match status" value="1"/>
</dbReference>
<organism evidence="2 3">
    <name type="scientific">Capsella rubella</name>
    <dbReference type="NCBI Taxonomy" id="81985"/>
    <lineage>
        <taxon>Eukaryota</taxon>
        <taxon>Viridiplantae</taxon>
        <taxon>Streptophyta</taxon>
        <taxon>Embryophyta</taxon>
        <taxon>Tracheophyta</taxon>
        <taxon>Spermatophyta</taxon>
        <taxon>Magnoliopsida</taxon>
        <taxon>eudicotyledons</taxon>
        <taxon>Gunneridae</taxon>
        <taxon>Pentapetalae</taxon>
        <taxon>rosids</taxon>
        <taxon>malvids</taxon>
        <taxon>Brassicales</taxon>
        <taxon>Brassicaceae</taxon>
        <taxon>Camelineae</taxon>
        <taxon>Capsella</taxon>
    </lineage>
</organism>
<dbReference type="Pfam" id="PF13456">
    <property type="entry name" value="RVT_3"/>
    <property type="match status" value="1"/>
</dbReference>
<dbReference type="PANTHER" id="PTHR47074">
    <property type="entry name" value="BNAC02G40300D PROTEIN"/>
    <property type="match status" value="1"/>
</dbReference>
<reference evidence="3" key="1">
    <citation type="journal article" date="2013" name="Nat. Genet.">
        <title>The Capsella rubella genome and the genomic consequences of rapid mating system evolution.</title>
        <authorList>
            <person name="Slotte T."/>
            <person name="Hazzouri K.M."/>
            <person name="Agren J.A."/>
            <person name="Koenig D."/>
            <person name="Maumus F."/>
            <person name="Guo Y.L."/>
            <person name="Steige K."/>
            <person name="Platts A.E."/>
            <person name="Escobar J.S."/>
            <person name="Newman L.K."/>
            <person name="Wang W."/>
            <person name="Mandakova T."/>
            <person name="Vello E."/>
            <person name="Smith L.M."/>
            <person name="Henz S.R."/>
            <person name="Steffen J."/>
            <person name="Takuno S."/>
            <person name="Brandvain Y."/>
            <person name="Coop G."/>
            <person name="Andolfatto P."/>
            <person name="Hu T.T."/>
            <person name="Blanchette M."/>
            <person name="Clark R.M."/>
            <person name="Quesneville H."/>
            <person name="Nordborg M."/>
            <person name="Gaut B.S."/>
            <person name="Lysak M.A."/>
            <person name="Jenkins J."/>
            <person name="Grimwood J."/>
            <person name="Chapman J."/>
            <person name="Prochnik S."/>
            <person name="Shu S."/>
            <person name="Rokhsar D."/>
            <person name="Schmutz J."/>
            <person name="Weigel D."/>
            <person name="Wright S.I."/>
        </authorList>
    </citation>
    <scope>NUCLEOTIDE SEQUENCE [LARGE SCALE GENOMIC DNA]</scope>
    <source>
        <strain evidence="3">cv. Monte Gargano</strain>
    </source>
</reference>
<dbReference type="GO" id="GO:0004523">
    <property type="term" value="F:RNA-DNA hybrid ribonuclease activity"/>
    <property type="evidence" value="ECO:0007669"/>
    <property type="project" value="InterPro"/>
</dbReference>
<dbReference type="InterPro" id="IPR036397">
    <property type="entry name" value="RNaseH_sf"/>
</dbReference>
<evidence type="ECO:0000313" key="2">
    <source>
        <dbReference type="EMBL" id="EOA22773.1"/>
    </source>
</evidence>
<feature type="domain" description="RNase H type-1" evidence="1">
    <location>
        <begin position="37"/>
        <end position="157"/>
    </location>
</feature>
<proteinExistence type="predicted"/>
<accession>R0HG50</accession>
<feature type="non-terminal residue" evidence="2">
    <location>
        <position position="1"/>
    </location>
</feature>
<keyword evidence="3" id="KW-1185">Reference proteome</keyword>
<dbReference type="InterPro" id="IPR002156">
    <property type="entry name" value="RNaseH_domain"/>
</dbReference>
<evidence type="ECO:0000259" key="1">
    <source>
        <dbReference type="Pfam" id="PF13456"/>
    </source>
</evidence>
<dbReference type="AlphaFoldDB" id="R0HG50"/>
<evidence type="ECO:0000313" key="3">
    <source>
        <dbReference type="Proteomes" id="UP000029121"/>
    </source>
</evidence>
<dbReference type="GO" id="GO:0003676">
    <property type="term" value="F:nucleic acid binding"/>
    <property type="evidence" value="ECO:0007669"/>
    <property type="project" value="InterPro"/>
</dbReference>
<dbReference type="eggNOG" id="KOG1075">
    <property type="taxonomic scope" value="Eukaryota"/>
</dbReference>
<dbReference type="InterPro" id="IPR044730">
    <property type="entry name" value="RNase_H-like_dom_plant"/>
</dbReference>
<name>R0HG50_9BRAS</name>
<dbReference type="Proteomes" id="UP000029121">
    <property type="component" value="Unassembled WGS sequence"/>
</dbReference>
<gene>
    <name evidence="2" type="ORF">CARUB_v10003487mg</name>
</gene>
<dbReference type="CDD" id="cd06222">
    <property type="entry name" value="RNase_H_like"/>
    <property type="match status" value="1"/>
</dbReference>
<dbReference type="EMBL" id="KB870810">
    <property type="protein sequence ID" value="EOA22773.1"/>
    <property type="molecule type" value="Genomic_DNA"/>
</dbReference>